<dbReference type="InterPro" id="IPR007892">
    <property type="entry name" value="CHASE4"/>
</dbReference>
<dbReference type="EMBL" id="POSK01000019">
    <property type="protein sequence ID" value="PNI01758.1"/>
    <property type="molecule type" value="Genomic_DNA"/>
</dbReference>
<protein>
    <submittedName>
        <fullName evidence="4">Sensor domain-containing phosphodiesterase</fullName>
    </submittedName>
</protein>
<dbReference type="SUPFAM" id="SSF55073">
    <property type="entry name" value="Nucleotide cyclase"/>
    <property type="match status" value="1"/>
</dbReference>
<keyword evidence="1" id="KW-1133">Transmembrane helix</keyword>
<keyword evidence="1" id="KW-0812">Transmembrane</keyword>
<dbReference type="InterPro" id="IPR000160">
    <property type="entry name" value="GGDEF_dom"/>
</dbReference>
<evidence type="ECO:0000256" key="1">
    <source>
        <dbReference type="SAM" id="Phobius"/>
    </source>
</evidence>
<dbReference type="PANTHER" id="PTHR44757:SF2">
    <property type="entry name" value="BIOFILM ARCHITECTURE MAINTENANCE PROTEIN MBAA"/>
    <property type="match status" value="1"/>
</dbReference>
<feature type="domain" description="GGDEF" evidence="3">
    <location>
        <begin position="519"/>
        <end position="650"/>
    </location>
</feature>
<name>A0A2J8HU10_VIBDI</name>
<organism evidence="4 5">
    <name type="scientific">Vibrio diazotrophicus</name>
    <dbReference type="NCBI Taxonomy" id="685"/>
    <lineage>
        <taxon>Bacteria</taxon>
        <taxon>Pseudomonadati</taxon>
        <taxon>Pseudomonadota</taxon>
        <taxon>Gammaproteobacteria</taxon>
        <taxon>Vibrionales</taxon>
        <taxon>Vibrionaceae</taxon>
        <taxon>Vibrio</taxon>
    </lineage>
</organism>
<dbReference type="PROSITE" id="PS50883">
    <property type="entry name" value="EAL"/>
    <property type="match status" value="1"/>
</dbReference>
<dbReference type="NCBIfam" id="TIGR00229">
    <property type="entry name" value="sensory_box"/>
    <property type="match status" value="1"/>
</dbReference>
<dbReference type="OrthoDB" id="1316910at2"/>
<dbReference type="Pfam" id="PF13426">
    <property type="entry name" value="PAS_9"/>
    <property type="match status" value="1"/>
</dbReference>
<gene>
    <name evidence="4" type="ORF">C1N32_19760</name>
</gene>
<evidence type="ECO:0000259" key="2">
    <source>
        <dbReference type="PROSITE" id="PS50883"/>
    </source>
</evidence>
<dbReference type="CDD" id="cd01948">
    <property type="entry name" value="EAL"/>
    <property type="match status" value="1"/>
</dbReference>
<dbReference type="AlphaFoldDB" id="A0A2J8HU10"/>
<dbReference type="PANTHER" id="PTHR44757">
    <property type="entry name" value="DIGUANYLATE CYCLASE DGCP"/>
    <property type="match status" value="1"/>
</dbReference>
<dbReference type="InterPro" id="IPR000014">
    <property type="entry name" value="PAS"/>
</dbReference>
<evidence type="ECO:0000313" key="5">
    <source>
        <dbReference type="Proteomes" id="UP000236449"/>
    </source>
</evidence>
<comment type="caution">
    <text evidence="4">The sequence shown here is derived from an EMBL/GenBank/DDBJ whole genome shotgun (WGS) entry which is preliminary data.</text>
</comment>
<sequence>MRSLNKSSRLRFVTLHTKTAFLFAVGLASIIFSSLFLTRYFFLYSLNELENIEIHRASSQAYAVIDSLSVRQEEASHDWAYWTETYDLLTQSDTGFEERNLYMESLDSLGLDFMSFINSQHEYVAGLGRDIEDPNAFTQTLLKDKGVAQHLNKMKRVLDSGKSGTYGLIREGDDIWVVSVTPVRNGTSEAEFAGWMLWGQHLTDRFPSDFVGILTAQNSIITDLDETKHLDEHIHEEGIDEHDDIDVFRTDSELYHYTSLTNIYGEEIAVLKSREPRTYYQKGESVFYYLIIAIGVVTTLVSIVIFILFRNNVGKRFSYFEQDIKALISSDEVNLEGHRDEFERITTLVQFLANNSSKTEGKLKDTLQKFEALYHSQTLGMVLVVDQMIADVNQALLDLLGYQRSDLVGQHVETLCAHSSDSICSAEQLFINLSQGLRQFEAGLNNCYGETVHCVIEATQFEQDDKMAVMLSIKDISEQKQQAVLIDSLTHRDSATGLLNRPTVINLIKGFFQGSDQEQNYSIVYFNASRLKEIDEVYGHLVHDSVLKHLADNLLIRFGDEFTGRISENEFLVWCVEKDYRQLERMANRLLESYSSKISVSGFEFDIGLKAVFVRSSSSFANFEDFSYVGLYALTEIKSTGKRGLVTVDESLIKRSQESLALNRDIMKALKSGEIVAHYQPIVHASTGQVVGFEALARWRHPTLGMVSPGLFVPLAEQRRLIVELGEVILEQACEFISDIQQKSDSSSQNRMSIHVNLSTPHFHHKSLVETLVNLIEKYQLLPGQLVLELTESILLGAEDEIVERMEAIKSLGVQLALDDFGTGYSSFSSLCNFPLDIIKLDKSYIDNLDVNDKAKTLVRNIIHMSQELGMTTVAEGVETASQLRKLNVWNVDEIQGYYFFKPMDKHQALEKFAK</sequence>
<evidence type="ECO:0000259" key="3">
    <source>
        <dbReference type="PROSITE" id="PS50887"/>
    </source>
</evidence>
<dbReference type="Pfam" id="PF00990">
    <property type="entry name" value="GGDEF"/>
    <property type="match status" value="1"/>
</dbReference>
<feature type="transmembrane region" description="Helical" evidence="1">
    <location>
        <begin position="21"/>
        <end position="42"/>
    </location>
</feature>
<dbReference type="PROSITE" id="PS50887">
    <property type="entry name" value="GGDEF"/>
    <property type="match status" value="1"/>
</dbReference>
<dbReference type="SMART" id="SM00052">
    <property type="entry name" value="EAL"/>
    <property type="match status" value="1"/>
</dbReference>
<dbReference type="InterPro" id="IPR029787">
    <property type="entry name" value="Nucleotide_cyclase"/>
</dbReference>
<dbReference type="SUPFAM" id="SSF55785">
    <property type="entry name" value="PYP-like sensor domain (PAS domain)"/>
    <property type="match status" value="1"/>
</dbReference>
<dbReference type="InterPro" id="IPR052155">
    <property type="entry name" value="Biofilm_reg_signaling"/>
</dbReference>
<dbReference type="Proteomes" id="UP000236449">
    <property type="component" value="Unassembled WGS sequence"/>
</dbReference>
<dbReference type="Gene3D" id="3.30.70.270">
    <property type="match status" value="1"/>
</dbReference>
<dbReference type="InterPro" id="IPR035965">
    <property type="entry name" value="PAS-like_dom_sf"/>
</dbReference>
<dbReference type="SMART" id="SM00267">
    <property type="entry name" value="GGDEF"/>
    <property type="match status" value="1"/>
</dbReference>
<proteinExistence type="predicted"/>
<dbReference type="InterPro" id="IPR035919">
    <property type="entry name" value="EAL_sf"/>
</dbReference>
<dbReference type="SUPFAM" id="SSF141868">
    <property type="entry name" value="EAL domain-like"/>
    <property type="match status" value="1"/>
</dbReference>
<reference evidence="4 5" key="1">
    <citation type="submission" date="2018-01" db="EMBL/GenBank/DDBJ databases">
        <title>Draft genome sequences of six Vibrio diazotrophicus strains isolated from deep-sea sediments of the Baltic Sea.</title>
        <authorList>
            <person name="Castillo D."/>
            <person name="Vandieken V."/>
            <person name="Chiang O."/>
            <person name="Middelboe M."/>
        </authorList>
    </citation>
    <scope>NUCLEOTIDE SEQUENCE [LARGE SCALE GENOMIC DNA]</scope>
    <source>
        <strain evidence="4 5">60.27F</strain>
    </source>
</reference>
<feature type="transmembrane region" description="Helical" evidence="1">
    <location>
        <begin position="286"/>
        <end position="309"/>
    </location>
</feature>
<dbReference type="CDD" id="cd00130">
    <property type="entry name" value="PAS"/>
    <property type="match status" value="1"/>
</dbReference>
<dbReference type="Gene3D" id="3.20.20.450">
    <property type="entry name" value="EAL domain"/>
    <property type="match status" value="1"/>
</dbReference>
<dbReference type="Gene3D" id="3.30.450.20">
    <property type="entry name" value="PAS domain"/>
    <property type="match status" value="1"/>
</dbReference>
<feature type="domain" description="EAL" evidence="2">
    <location>
        <begin position="659"/>
        <end position="915"/>
    </location>
</feature>
<dbReference type="InterPro" id="IPR043128">
    <property type="entry name" value="Rev_trsase/Diguanyl_cyclase"/>
</dbReference>
<dbReference type="InterPro" id="IPR001633">
    <property type="entry name" value="EAL_dom"/>
</dbReference>
<keyword evidence="1" id="KW-0472">Membrane</keyword>
<dbReference type="Pfam" id="PF05228">
    <property type="entry name" value="CHASE4"/>
    <property type="match status" value="1"/>
</dbReference>
<dbReference type="Pfam" id="PF00563">
    <property type="entry name" value="EAL"/>
    <property type="match status" value="1"/>
</dbReference>
<evidence type="ECO:0000313" key="4">
    <source>
        <dbReference type="EMBL" id="PNI01758.1"/>
    </source>
</evidence>
<accession>A0A2J8HU10</accession>